<keyword evidence="4 7" id="KW-0378">Hydrolase</keyword>
<dbReference type="KEGG" id="err:DVR09_11630"/>
<dbReference type="CDD" id="cd00737">
    <property type="entry name" value="lyz_endolysin_autolysin"/>
    <property type="match status" value="1"/>
</dbReference>
<dbReference type="AlphaFoldDB" id="A0A345YI62"/>
<keyword evidence="6 7" id="KW-0326">Glycosidase</keyword>
<proteinExistence type="inferred from homology"/>
<evidence type="ECO:0000313" key="9">
    <source>
        <dbReference type="Proteomes" id="UP000254508"/>
    </source>
</evidence>
<dbReference type="GO" id="GO:0016998">
    <property type="term" value="P:cell wall macromolecule catabolic process"/>
    <property type="evidence" value="ECO:0007669"/>
    <property type="project" value="InterPro"/>
</dbReference>
<dbReference type="InterPro" id="IPR051018">
    <property type="entry name" value="Bacteriophage_GH24"/>
</dbReference>
<evidence type="ECO:0000256" key="5">
    <source>
        <dbReference type="ARBA" id="ARBA00023200"/>
    </source>
</evidence>
<organism evidence="8 9">
    <name type="scientific">Erythrobacter aureus</name>
    <dbReference type="NCBI Taxonomy" id="2182384"/>
    <lineage>
        <taxon>Bacteria</taxon>
        <taxon>Pseudomonadati</taxon>
        <taxon>Pseudomonadota</taxon>
        <taxon>Alphaproteobacteria</taxon>
        <taxon>Sphingomonadales</taxon>
        <taxon>Erythrobacteraceae</taxon>
        <taxon>Erythrobacter/Porphyrobacter group</taxon>
        <taxon>Erythrobacter</taxon>
    </lineage>
</organism>
<gene>
    <name evidence="8" type="ORF">DVR09_11630</name>
</gene>
<evidence type="ECO:0000256" key="3">
    <source>
        <dbReference type="ARBA" id="ARBA00022638"/>
    </source>
</evidence>
<evidence type="ECO:0000256" key="1">
    <source>
        <dbReference type="ARBA" id="ARBA00000632"/>
    </source>
</evidence>
<dbReference type="InterPro" id="IPR023346">
    <property type="entry name" value="Lysozyme-like_dom_sf"/>
</dbReference>
<dbReference type="SUPFAM" id="SSF53955">
    <property type="entry name" value="Lysozyme-like"/>
    <property type="match status" value="1"/>
</dbReference>
<keyword evidence="9" id="KW-1185">Reference proteome</keyword>
<dbReference type="Pfam" id="PF00959">
    <property type="entry name" value="Phage_lysozyme"/>
    <property type="match status" value="1"/>
</dbReference>
<dbReference type="HAMAP" id="MF_04110">
    <property type="entry name" value="ENDOLYSIN_T4"/>
    <property type="match status" value="1"/>
</dbReference>
<dbReference type="InterPro" id="IPR033907">
    <property type="entry name" value="Endolysin_autolysin"/>
</dbReference>
<reference evidence="9" key="1">
    <citation type="submission" date="2018-07" db="EMBL/GenBank/DDBJ databases">
        <title>Genome sequence of Erythrobacter strain YH-07, an antagonistic bacterium isolated from Yellow Sea.</title>
        <authorList>
            <person name="Tang T."/>
            <person name="Liu Q."/>
            <person name="Sun X."/>
        </authorList>
    </citation>
    <scope>NUCLEOTIDE SEQUENCE [LARGE SCALE GENOMIC DNA]</scope>
    <source>
        <strain evidence="9">YH-07</strain>
    </source>
</reference>
<evidence type="ECO:0000256" key="7">
    <source>
        <dbReference type="RuleBase" id="RU003788"/>
    </source>
</evidence>
<dbReference type="EC" id="3.2.1.17" evidence="7"/>
<dbReference type="EMBL" id="CP031357">
    <property type="protein sequence ID" value="AXK43614.1"/>
    <property type="molecule type" value="Genomic_DNA"/>
</dbReference>
<evidence type="ECO:0000313" key="8">
    <source>
        <dbReference type="EMBL" id="AXK43614.1"/>
    </source>
</evidence>
<dbReference type="OrthoDB" id="5327667at2"/>
<comment type="similarity">
    <text evidence="7">Belongs to the glycosyl hydrolase 24 family.</text>
</comment>
<protein>
    <recommendedName>
        <fullName evidence="7">Lysozyme</fullName>
        <ecNumber evidence="7">3.2.1.17</ecNumber>
    </recommendedName>
</protein>
<evidence type="ECO:0000256" key="6">
    <source>
        <dbReference type="ARBA" id="ARBA00023295"/>
    </source>
</evidence>
<dbReference type="PANTHER" id="PTHR38107">
    <property type="match status" value="1"/>
</dbReference>
<dbReference type="InterPro" id="IPR023347">
    <property type="entry name" value="Lysozyme_dom_sf"/>
</dbReference>
<dbReference type="GO" id="GO:0003796">
    <property type="term" value="F:lysozyme activity"/>
    <property type="evidence" value="ECO:0007669"/>
    <property type="project" value="UniProtKB-EC"/>
</dbReference>
<dbReference type="PANTHER" id="PTHR38107:SF3">
    <property type="entry name" value="LYSOZYME RRRD-RELATED"/>
    <property type="match status" value="1"/>
</dbReference>
<evidence type="ECO:0000256" key="4">
    <source>
        <dbReference type="ARBA" id="ARBA00022801"/>
    </source>
</evidence>
<keyword evidence="3 7" id="KW-0081">Bacteriolytic enzyme</keyword>
<dbReference type="GO" id="GO:0031640">
    <property type="term" value="P:killing of cells of another organism"/>
    <property type="evidence" value="ECO:0007669"/>
    <property type="project" value="UniProtKB-KW"/>
</dbReference>
<keyword evidence="2 7" id="KW-0929">Antimicrobial</keyword>
<keyword evidence="5" id="KW-1035">Host cytoplasm</keyword>
<name>A0A345YI62_9SPHN</name>
<evidence type="ECO:0000256" key="2">
    <source>
        <dbReference type="ARBA" id="ARBA00022529"/>
    </source>
</evidence>
<dbReference type="GO" id="GO:0042742">
    <property type="term" value="P:defense response to bacterium"/>
    <property type="evidence" value="ECO:0007669"/>
    <property type="project" value="UniProtKB-KW"/>
</dbReference>
<dbReference type="InterPro" id="IPR034690">
    <property type="entry name" value="Endolysin_T4_type"/>
</dbReference>
<dbReference type="Proteomes" id="UP000254508">
    <property type="component" value="Chromosome"/>
</dbReference>
<dbReference type="GO" id="GO:0009253">
    <property type="term" value="P:peptidoglycan catabolic process"/>
    <property type="evidence" value="ECO:0007669"/>
    <property type="project" value="InterPro"/>
</dbReference>
<accession>A0A345YI62</accession>
<dbReference type="Gene3D" id="1.10.530.40">
    <property type="match status" value="1"/>
</dbReference>
<sequence>MLGAGALGLTAFTGPPKARKAMAPSSAIEMVHDARSARQPAPLIKASDTFKQALIEEEGVRFTVYRDVAGYPTVGVGHLVEPEDGLRVGDRISEQQVLEFLEADLAEAEQGVRQLVGDLPLYQHEFDALLDLVYNVGIGNVSPEKSPRLNAAIDAGDYERIAAELDYTHAGGKFAKGLQYRSERRAKIFMDASYDDPRETAGWNSA</sequence>
<dbReference type="InterPro" id="IPR002196">
    <property type="entry name" value="Glyco_hydro_24"/>
</dbReference>
<comment type="catalytic activity">
    <reaction evidence="1 7">
        <text>Hydrolysis of (1-&gt;4)-beta-linkages between N-acetylmuramic acid and N-acetyl-D-glucosamine residues in a peptidoglycan and between N-acetyl-D-glucosamine residues in chitodextrins.</text>
        <dbReference type="EC" id="3.2.1.17"/>
    </reaction>
</comment>